<proteinExistence type="predicted"/>
<gene>
    <name evidence="1" type="ORF">MCOR_373</name>
</gene>
<dbReference type="OrthoDB" id="6203182at2759"/>
<dbReference type="EMBL" id="CACVKT020000102">
    <property type="protein sequence ID" value="CAC5355941.1"/>
    <property type="molecule type" value="Genomic_DNA"/>
</dbReference>
<organism evidence="1 2">
    <name type="scientific">Mytilus coruscus</name>
    <name type="common">Sea mussel</name>
    <dbReference type="NCBI Taxonomy" id="42192"/>
    <lineage>
        <taxon>Eukaryota</taxon>
        <taxon>Metazoa</taxon>
        <taxon>Spiralia</taxon>
        <taxon>Lophotrochozoa</taxon>
        <taxon>Mollusca</taxon>
        <taxon>Bivalvia</taxon>
        <taxon>Autobranchia</taxon>
        <taxon>Pteriomorphia</taxon>
        <taxon>Mytilida</taxon>
        <taxon>Mytiloidea</taxon>
        <taxon>Mytilidae</taxon>
        <taxon>Mytilinae</taxon>
        <taxon>Mytilus</taxon>
    </lineage>
</organism>
<keyword evidence="2" id="KW-1185">Reference proteome</keyword>
<sequence length="200" mass="22492">MDFEATDMNSDYPIELKGNTTILIPRTVCAKGQTPTICFLNITDNRIPKGEEVGYTQEVRVIQSMEDEPLPIVSTCTTPNHGSTQAQDTTKFLVVSVLPDVDCNLDLLVSAPTLDQQEVVDTWFSTHIDMICLPTTAHIIINDENSCHVAAITQSVGINFTTEEIKTKQSEDHDLLLLLNWLKDKEEPTQNTLELRQWYL</sequence>
<protein>
    <submittedName>
        <fullName evidence="1">Uncharacterized protein</fullName>
    </submittedName>
</protein>
<evidence type="ECO:0000313" key="2">
    <source>
        <dbReference type="Proteomes" id="UP000507470"/>
    </source>
</evidence>
<evidence type="ECO:0000313" key="1">
    <source>
        <dbReference type="EMBL" id="CAC5355941.1"/>
    </source>
</evidence>
<name>A0A6J7ZTZ2_MYTCO</name>
<accession>A0A6J7ZTZ2</accession>
<dbReference type="Proteomes" id="UP000507470">
    <property type="component" value="Unassembled WGS sequence"/>
</dbReference>
<dbReference type="AlphaFoldDB" id="A0A6J7ZTZ2"/>
<reference evidence="1 2" key="1">
    <citation type="submission" date="2020-06" db="EMBL/GenBank/DDBJ databases">
        <authorList>
            <person name="Li R."/>
            <person name="Bekaert M."/>
        </authorList>
    </citation>
    <scope>NUCLEOTIDE SEQUENCE [LARGE SCALE GENOMIC DNA]</scope>
    <source>
        <strain evidence="2">wild</strain>
    </source>
</reference>